<dbReference type="SMART" id="SM00382">
    <property type="entry name" value="AAA"/>
    <property type="match status" value="1"/>
</dbReference>
<evidence type="ECO:0000259" key="10">
    <source>
        <dbReference type="PROSITE" id="PS50893"/>
    </source>
</evidence>
<dbReference type="InterPro" id="IPR013525">
    <property type="entry name" value="ABC2_TM"/>
</dbReference>
<feature type="transmembrane region" description="Helical" evidence="8">
    <location>
        <begin position="801"/>
        <end position="820"/>
    </location>
</feature>
<keyword evidence="4" id="KW-0547">Nucleotide-binding</keyword>
<dbReference type="PROSITE" id="PS00211">
    <property type="entry name" value="ABC_TRANSPORTER_1"/>
    <property type="match status" value="1"/>
</dbReference>
<reference evidence="11 12" key="1">
    <citation type="submission" date="2019-03" db="EMBL/GenBank/DDBJ databases">
        <title>Rhodosporidium diobovatum UCD-FST 08-225 genome sequencing, assembly, and annotation.</title>
        <authorList>
            <person name="Fakankun I.U."/>
            <person name="Fristensky B."/>
            <person name="Levin D.B."/>
        </authorList>
    </citation>
    <scope>NUCLEOTIDE SEQUENCE [LARGE SCALE GENOMIC DNA]</scope>
    <source>
        <strain evidence="11 12">UCD-FST 08-225</strain>
    </source>
</reference>
<keyword evidence="2" id="KW-0813">Transport</keyword>
<dbReference type="InterPro" id="IPR017871">
    <property type="entry name" value="ABC_transporter-like_CS"/>
</dbReference>
<evidence type="ECO:0000256" key="5">
    <source>
        <dbReference type="ARBA" id="ARBA00022840"/>
    </source>
</evidence>
<dbReference type="Pfam" id="PF19055">
    <property type="entry name" value="ABC2_membrane_7"/>
    <property type="match status" value="1"/>
</dbReference>
<comment type="caution">
    <text evidence="11">The sequence shown here is derived from an EMBL/GenBank/DDBJ whole genome shotgun (WGS) entry which is preliminary data.</text>
</comment>
<keyword evidence="7 8" id="KW-0472">Membrane</keyword>
<keyword evidence="9" id="KW-0732">Signal</keyword>
<evidence type="ECO:0000256" key="9">
    <source>
        <dbReference type="SAM" id="SignalP"/>
    </source>
</evidence>
<protein>
    <recommendedName>
        <fullName evidence="10">ABC transporter domain-containing protein</fullName>
    </recommendedName>
</protein>
<dbReference type="EMBL" id="SOZI01000118">
    <property type="protein sequence ID" value="TNY18869.1"/>
    <property type="molecule type" value="Genomic_DNA"/>
</dbReference>
<dbReference type="Gene3D" id="3.40.50.300">
    <property type="entry name" value="P-loop containing nucleotide triphosphate hydrolases"/>
    <property type="match status" value="1"/>
</dbReference>
<feature type="transmembrane region" description="Helical" evidence="8">
    <location>
        <begin position="998"/>
        <end position="1018"/>
    </location>
</feature>
<dbReference type="Proteomes" id="UP000311382">
    <property type="component" value="Unassembled WGS sequence"/>
</dbReference>
<dbReference type="GO" id="GO:0016020">
    <property type="term" value="C:membrane"/>
    <property type="evidence" value="ECO:0007669"/>
    <property type="project" value="UniProtKB-SubCell"/>
</dbReference>
<keyword evidence="6 8" id="KW-1133">Transmembrane helix</keyword>
<dbReference type="PANTHER" id="PTHR48041:SF139">
    <property type="entry name" value="PROTEIN SCARLET"/>
    <property type="match status" value="1"/>
</dbReference>
<dbReference type="PANTHER" id="PTHR48041">
    <property type="entry name" value="ABC TRANSPORTER G FAMILY MEMBER 28"/>
    <property type="match status" value="1"/>
</dbReference>
<comment type="subcellular location">
    <subcellularLocation>
        <location evidence="1">Membrane</location>
        <topology evidence="1">Multi-pass membrane protein</topology>
    </subcellularLocation>
</comment>
<evidence type="ECO:0000256" key="2">
    <source>
        <dbReference type="ARBA" id="ARBA00022448"/>
    </source>
</evidence>
<dbReference type="OrthoDB" id="66620at2759"/>
<feature type="chain" id="PRO_5022771265" description="ABC transporter domain-containing protein" evidence="9">
    <location>
        <begin position="17"/>
        <end position="1024"/>
    </location>
</feature>
<dbReference type="STRING" id="5288.A0A5C5FRC6"/>
<dbReference type="GO" id="GO:0005524">
    <property type="term" value="F:ATP binding"/>
    <property type="evidence" value="ECO:0007669"/>
    <property type="project" value="UniProtKB-KW"/>
</dbReference>
<dbReference type="AlphaFoldDB" id="A0A5C5FRC6"/>
<feature type="domain" description="ABC transporter" evidence="10">
    <location>
        <begin position="406"/>
        <end position="668"/>
    </location>
</feature>
<sequence>MLSLVLVALAATLASGQSTCSNYGTSLANGTCQCPPGFSPASGCTAPTCENPLVPAASRQVFSAVLSGNASAGCAQQCSDGFSGPTCGVCTTDASCASALNAVNGASSSSSSGMSLTNGLGTPVCSRGAWTWTEGFGSCDVVNPTLQSAFAGSTFLTFSKTVEPSESLSVPFGANGTLTAQLWYAPASGNTTLAEQFYCAASDCAQSNTTASTASVDYTCQDLRCTCIPGTSFCGAPGAQIDLTTTIDGLSGPLSITCDAATGVECTFRQSVLQTLFGSGGLALSGCQWGECVLPGTIDRLASSLAGASSSSSGGGGGDSLSGGVIAGLAVLGALVVGLLALLALGCAKQRRARRHARAKADALLAGASSSSSSAEGKGLPVSPSAVGVVVSQLSYYVPAHRSFLTRRKTASAAGADDDRQILSSVTATIAGGSFCSILGPSGSGKTSLVDLVAGVRKSGYRTGTIELVAAAASASATAEQGVLGGGRELERVRVGYVDQNDVLCETSTVREAVMFAAELKLGEVPHEKKRCRVFEVLSQLGLLDVADSVIGSPEGSGRRGISGGERRRVSIALELVAHPAVLILDEPTSGLDSTAALRILRELKALTTPAPPQRPTTVIVTIHQPSSQLWHLFDDTLVLAQGGRQLYFGKARDVTGWWEAKGQQCPEGWNPADFLLDLATSPPPDFVPLRPALTARKSSFAPTDSDDVHTAAPLPYRRRSSAVPAMLLRNGNAHEGVDRRPQTTALTQLEVLAKREAKNLVRDKGCWCLMHNIVLPLVALFVGGMYYQVGLTIGGFQSRIGALFFSGCLVAFASLSALSNFAHAKRLFVRERARGYHHPIAWLATQVVFDIVPLRLLPTILLGVIVYWMVGLAATAASFFKFLLILVLFSLVSTVWNFLLATVIDDTGSAVLVSAIVVLFEMAFAGFFVNLATIPAVLKWLQWLAPLKYTLEALSVNEVNAGLMIEDTLAGARVSISAEIIMDTLFGFKPDAFYRDVLVLVGFLLGFALLLVLFVLLRLRELR</sequence>
<evidence type="ECO:0000256" key="4">
    <source>
        <dbReference type="ARBA" id="ARBA00022741"/>
    </source>
</evidence>
<dbReference type="InterPro" id="IPR050352">
    <property type="entry name" value="ABCG_transporters"/>
</dbReference>
<dbReference type="InterPro" id="IPR003439">
    <property type="entry name" value="ABC_transporter-like_ATP-bd"/>
</dbReference>
<dbReference type="Pfam" id="PF00005">
    <property type="entry name" value="ABC_tran"/>
    <property type="match status" value="1"/>
</dbReference>
<keyword evidence="3 8" id="KW-0812">Transmembrane</keyword>
<feature type="transmembrane region" description="Helical" evidence="8">
    <location>
        <begin position="766"/>
        <end position="789"/>
    </location>
</feature>
<dbReference type="GO" id="GO:0140359">
    <property type="term" value="F:ABC-type transporter activity"/>
    <property type="evidence" value="ECO:0007669"/>
    <property type="project" value="InterPro"/>
</dbReference>
<dbReference type="InterPro" id="IPR043926">
    <property type="entry name" value="ABCG_dom"/>
</dbReference>
<evidence type="ECO:0000256" key="8">
    <source>
        <dbReference type="SAM" id="Phobius"/>
    </source>
</evidence>
<dbReference type="PROSITE" id="PS50893">
    <property type="entry name" value="ABC_TRANSPORTER_2"/>
    <property type="match status" value="1"/>
</dbReference>
<dbReference type="Pfam" id="PF01061">
    <property type="entry name" value="ABC2_membrane"/>
    <property type="match status" value="1"/>
</dbReference>
<evidence type="ECO:0000313" key="11">
    <source>
        <dbReference type="EMBL" id="TNY18869.1"/>
    </source>
</evidence>
<organism evidence="11 12">
    <name type="scientific">Rhodotorula diobovata</name>
    <dbReference type="NCBI Taxonomy" id="5288"/>
    <lineage>
        <taxon>Eukaryota</taxon>
        <taxon>Fungi</taxon>
        <taxon>Dikarya</taxon>
        <taxon>Basidiomycota</taxon>
        <taxon>Pucciniomycotina</taxon>
        <taxon>Microbotryomycetes</taxon>
        <taxon>Sporidiobolales</taxon>
        <taxon>Sporidiobolaceae</taxon>
        <taxon>Rhodotorula</taxon>
    </lineage>
</organism>
<feature type="signal peptide" evidence="9">
    <location>
        <begin position="1"/>
        <end position="16"/>
    </location>
</feature>
<keyword evidence="12" id="KW-1185">Reference proteome</keyword>
<accession>A0A5C5FRC6</accession>
<feature type="transmembrane region" description="Helical" evidence="8">
    <location>
        <begin position="325"/>
        <end position="348"/>
    </location>
</feature>
<dbReference type="InterPro" id="IPR003593">
    <property type="entry name" value="AAA+_ATPase"/>
</dbReference>
<dbReference type="SUPFAM" id="SSF52540">
    <property type="entry name" value="P-loop containing nucleoside triphosphate hydrolases"/>
    <property type="match status" value="1"/>
</dbReference>
<evidence type="ECO:0000256" key="1">
    <source>
        <dbReference type="ARBA" id="ARBA00004141"/>
    </source>
</evidence>
<evidence type="ECO:0000256" key="3">
    <source>
        <dbReference type="ARBA" id="ARBA00022692"/>
    </source>
</evidence>
<name>A0A5C5FRC6_9BASI</name>
<dbReference type="InterPro" id="IPR027417">
    <property type="entry name" value="P-loop_NTPase"/>
</dbReference>
<keyword evidence="5" id="KW-0067">ATP-binding</keyword>
<proteinExistence type="predicted"/>
<feature type="transmembrane region" description="Helical" evidence="8">
    <location>
        <begin position="912"/>
        <end position="939"/>
    </location>
</feature>
<gene>
    <name evidence="11" type="ORF">DMC30DRAFT_354800</name>
</gene>
<feature type="transmembrane region" description="Helical" evidence="8">
    <location>
        <begin position="883"/>
        <end position="905"/>
    </location>
</feature>
<evidence type="ECO:0000313" key="12">
    <source>
        <dbReference type="Proteomes" id="UP000311382"/>
    </source>
</evidence>
<evidence type="ECO:0000256" key="6">
    <source>
        <dbReference type="ARBA" id="ARBA00022989"/>
    </source>
</evidence>
<dbReference type="GO" id="GO:0016887">
    <property type="term" value="F:ATP hydrolysis activity"/>
    <property type="evidence" value="ECO:0007669"/>
    <property type="project" value="InterPro"/>
</dbReference>
<evidence type="ECO:0000256" key="7">
    <source>
        <dbReference type="ARBA" id="ARBA00023136"/>
    </source>
</evidence>
<feature type="transmembrane region" description="Helical" evidence="8">
    <location>
        <begin position="841"/>
        <end position="871"/>
    </location>
</feature>